<comment type="subcellular location">
    <subcellularLocation>
        <location evidence="2">Cell membrane</location>
        <topology evidence="2">Multi-pass membrane protein</topology>
    </subcellularLocation>
</comment>
<proteinExistence type="inferred from homology"/>
<dbReference type="Pfam" id="PF02632">
    <property type="entry name" value="BioY"/>
    <property type="match status" value="1"/>
</dbReference>
<dbReference type="EMBL" id="JADGMQ010000009">
    <property type="protein sequence ID" value="MBI1621670.1"/>
    <property type="molecule type" value="Genomic_DNA"/>
</dbReference>
<name>A0ABS0SGG1_9HYPH</name>
<feature type="transmembrane region" description="Helical" evidence="3">
    <location>
        <begin position="20"/>
        <end position="43"/>
    </location>
</feature>
<keyword evidence="3" id="KW-1133">Transmembrane helix</keyword>
<evidence type="ECO:0000256" key="3">
    <source>
        <dbReference type="SAM" id="Phobius"/>
    </source>
</evidence>
<keyword evidence="3" id="KW-0812">Transmembrane</keyword>
<evidence type="ECO:0000256" key="1">
    <source>
        <dbReference type="ARBA" id="ARBA00010692"/>
    </source>
</evidence>
<keyword evidence="2" id="KW-1003">Cell membrane</keyword>
<feature type="transmembrane region" description="Helical" evidence="3">
    <location>
        <begin position="124"/>
        <end position="149"/>
    </location>
</feature>
<comment type="caution">
    <text evidence="4">The sequence shown here is derived from an EMBL/GenBank/DDBJ whole genome shotgun (WGS) entry which is preliminary data.</text>
</comment>
<keyword evidence="2" id="KW-0813">Transport</keyword>
<dbReference type="Gene3D" id="1.10.1760.20">
    <property type="match status" value="1"/>
</dbReference>
<reference evidence="4 5" key="1">
    <citation type="submission" date="2020-10" db="EMBL/GenBank/DDBJ databases">
        <title>Aquamicrobium zhengzhouensis sp. nov., a exopolysaccharide producing bacterium isolated from farmland soil.</title>
        <authorList>
            <person name="Wang X."/>
        </authorList>
    </citation>
    <scope>NUCLEOTIDE SEQUENCE [LARGE SCALE GENOMIC DNA]</scope>
    <source>
        <strain evidence="5">cd-1</strain>
    </source>
</reference>
<keyword evidence="2 3" id="KW-0472">Membrane</keyword>
<protein>
    <recommendedName>
        <fullName evidence="2">Biotin transporter</fullName>
    </recommendedName>
</protein>
<dbReference type="RefSeq" id="WP_198477098.1">
    <property type="nucleotide sequence ID" value="NZ_JADGMQ010000009.1"/>
</dbReference>
<evidence type="ECO:0000313" key="4">
    <source>
        <dbReference type="EMBL" id="MBI1621670.1"/>
    </source>
</evidence>
<evidence type="ECO:0000313" key="5">
    <source>
        <dbReference type="Proteomes" id="UP000601789"/>
    </source>
</evidence>
<feature type="transmembrane region" description="Helical" evidence="3">
    <location>
        <begin position="155"/>
        <end position="180"/>
    </location>
</feature>
<keyword evidence="5" id="KW-1185">Reference proteome</keyword>
<gene>
    <name evidence="4" type="ORF">IOD40_13495</name>
</gene>
<dbReference type="InterPro" id="IPR003784">
    <property type="entry name" value="BioY"/>
</dbReference>
<dbReference type="Proteomes" id="UP000601789">
    <property type="component" value="Unassembled WGS sequence"/>
</dbReference>
<feature type="transmembrane region" description="Helical" evidence="3">
    <location>
        <begin position="50"/>
        <end position="73"/>
    </location>
</feature>
<sequence>MQTLSETSQLSRSHSLALKIGAVIAANILLIASAKVQIAFWPVPMTMQTLVVVGLGLALGFRLGLAAIGLYLIEGMLGFPVFAGTPERGIGLAYMVGPTGGYLIGFALATAMIGLMADRGFARGLVGTTIAVLLGHVVILAAGAAWLASIGGWQMAWLAGTLPFLPGTALKSAIAALLGSHLGRLRRSLR</sequence>
<dbReference type="PANTHER" id="PTHR34295:SF1">
    <property type="entry name" value="BIOTIN TRANSPORTER BIOY"/>
    <property type="match status" value="1"/>
</dbReference>
<evidence type="ECO:0000256" key="2">
    <source>
        <dbReference type="PIRNR" id="PIRNR016661"/>
    </source>
</evidence>
<feature type="transmembrane region" description="Helical" evidence="3">
    <location>
        <begin position="93"/>
        <end position="117"/>
    </location>
</feature>
<dbReference type="PANTHER" id="PTHR34295">
    <property type="entry name" value="BIOTIN TRANSPORTER BIOY"/>
    <property type="match status" value="1"/>
</dbReference>
<accession>A0ABS0SGG1</accession>
<comment type="similarity">
    <text evidence="1 2">Belongs to the BioY family.</text>
</comment>
<organism evidence="4 5">
    <name type="scientific">Aquamicrobium zhengzhouense</name>
    <dbReference type="NCBI Taxonomy" id="2781738"/>
    <lineage>
        <taxon>Bacteria</taxon>
        <taxon>Pseudomonadati</taxon>
        <taxon>Pseudomonadota</taxon>
        <taxon>Alphaproteobacteria</taxon>
        <taxon>Hyphomicrobiales</taxon>
        <taxon>Phyllobacteriaceae</taxon>
        <taxon>Aquamicrobium</taxon>
    </lineage>
</organism>
<dbReference type="PIRSF" id="PIRSF016661">
    <property type="entry name" value="BioY"/>
    <property type="match status" value="1"/>
</dbReference>